<feature type="coiled-coil region" evidence="8">
    <location>
        <begin position="318"/>
        <end position="352"/>
    </location>
</feature>
<dbReference type="Gene3D" id="2.10.25.10">
    <property type="entry name" value="Laminin"/>
    <property type="match status" value="4"/>
</dbReference>
<keyword evidence="2" id="KW-0732">Signal</keyword>
<dbReference type="CDD" id="cd00054">
    <property type="entry name" value="EGF_CA"/>
    <property type="match status" value="3"/>
</dbReference>
<dbReference type="InterPro" id="IPR018097">
    <property type="entry name" value="EGF_Ca-bd_CS"/>
</dbReference>
<dbReference type="InterPro" id="IPR013320">
    <property type="entry name" value="ConA-like_dom_sf"/>
</dbReference>
<proteinExistence type="predicted"/>
<dbReference type="Gene3D" id="2.10.70.10">
    <property type="entry name" value="Complement Module, domain 1"/>
    <property type="match status" value="1"/>
</dbReference>
<feature type="domain" description="EGF-like" evidence="11">
    <location>
        <begin position="478"/>
        <end position="517"/>
    </location>
</feature>
<dbReference type="GO" id="GO:0016301">
    <property type="term" value="F:kinase activity"/>
    <property type="evidence" value="ECO:0007669"/>
    <property type="project" value="UniProtKB-KW"/>
</dbReference>
<dbReference type="InterPro" id="IPR051586">
    <property type="entry name" value="PKC-binding_NELL"/>
</dbReference>
<dbReference type="PROSITE" id="PS01187">
    <property type="entry name" value="EGF_CA"/>
    <property type="match status" value="2"/>
</dbReference>
<evidence type="ECO:0000256" key="5">
    <source>
        <dbReference type="ARBA" id="ARBA00023157"/>
    </source>
</evidence>
<keyword evidence="10" id="KW-1133">Transmembrane helix</keyword>
<evidence type="ECO:0000256" key="9">
    <source>
        <dbReference type="SAM" id="MobiDB-lite"/>
    </source>
</evidence>
<keyword evidence="3" id="KW-0677">Repeat</keyword>
<gene>
    <name evidence="13" type="ORF">PoB_005475900</name>
</gene>
<dbReference type="SMART" id="SM00210">
    <property type="entry name" value="TSPN"/>
    <property type="match status" value="1"/>
</dbReference>
<keyword evidence="10" id="KW-0472">Membrane</keyword>
<keyword evidence="6" id="KW-0325">Glycoprotein</keyword>
<evidence type="ECO:0000259" key="11">
    <source>
        <dbReference type="PROSITE" id="PS50026"/>
    </source>
</evidence>
<feature type="domain" description="VWFC" evidence="12">
    <location>
        <begin position="414"/>
        <end position="477"/>
    </location>
</feature>
<feature type="transmembrane region" description="Helical" evidence="10">
    <location>
        <begin position="67"/>
        <end position="86"/>
    </location>
</feature>
<dbReference type="SUPFAM" id="SSF49899">
    <property type="entry name" value="Concanavalin A-like lectins/glucanases"/>
    <property type="match status" value="1"/>
</dbReference>
<dbReference type="InterPro" id="IPR048287">
    <property type="entry name" value="TSPN-like_N"/>
</dbReference>
<keyword evidence="13" id="KW-0808">Transferase</keyword>
<dbReference type="InterPro" id="IPR049883">
    <property type="entry name" value="NOTCH1_EGF-like"/>
</dbReference>
<dbReference type="InterPro" id="IPR013111">
    <property type="entry name" value="EGF_extracell"/>
</dbReference>
<keyword evidence="13" id="KW-0418">Kinase</keyword>
<dbReference type="InterPro" id="IPR000152">
    <property type="entry name" value="EGF-type_Asp/Asn_hydroxyl_site"/>
</dbReference>
<organism evidence="13 14">
    <name type="scientific">Plakobranchus ocellatus</name>
    <dbReference type="NCBI Taxonomy" id="259542"/>
    <lineage>
        <taxon>Eukaryota</taxon>
        <taxon>Metazoa</taxon>
        <taxon>Spiralia</taxon>
        <taxon>Lophotrochozoa</taxon>
        <taxon>Mollusca</taxon>
        <taxon>Gastropoda</taxon>
        <taxon>Heterobranchia</taxon>
        <taxon>Euthyneura</taxon>
        <taxon>Panpulmonata</taxon>
        <taxon>Sacoglossa</taxon>
        <taxon>Placobranchoidea</taxon>
        <taxon>Plakobranchidae</taxon>
        <taxon>Plakobranchus</taxon>
    </lineage>
</organism>
<reference evidence="13 14" key="1">
    <citation type="journal article" date="2021" name="Elife">
        <title>Chloroplast acquisition without the gene transfer in kleptoplastic sea slugs, Plakobranchus ocellatus.</title>
        <authorList>
            <person name="Maeda T."/>
            <person name="Takahashi S."/>
            <person name="Yoshida T."/>
            <person name="Shimamura S."/>
            <person name="Takaki Y."/>
            <person name="Nagai Y."/>
            <person name="Toyoda A."/>
            <person name="Suzuki Y."/>
            <person name="Arimoto A."/>
            <person name="Ishii H."/>
            <person name="Satoh N."/>
            <person name="Nishiyama T."/>
            <person name="Hasebe M."/>
            <person name="Maruyama T."/>
            <person name="Minagawa J."/>
            <person name="Obokata J."/>
            <person name="Shigenobu S."/>
        </authorList>
    </citation>
    <scope>NUCLEOTIDE SEQUENCE [LARGE SCALE GENOMIC DNA]</scope>
</reference>
<dbReference type="CDD" id="cd00110">
    <property type="entry name" value="LamG"/>
    <property type="match status" value="1"/>
</dbReference>
<dbReference type="Pfam" id="PF07974">
    <property type="entry name" value="EGF_2"/>
    <property type="match status" value="1"/>
</dbReference>
<dbReference type="SUPFAM" id="SSF57603">
    <property type="entry name" value="FnI-like domain"/>
    <property type="match status" value="2"/>
</dbReference>
<dbReference type="FunFam" id="2.10.25.10:FF:000038">
    <property type="entry name" value="Fibrillin 2"/>
    <property type="match status" value="2"/>
</dbReference>
<dbReference type="InterPro" id="IPR001881">
    <property type="entry name" value="EGF-like_Ca-bd_dom"/>
</dbReference>
<protein>
    <submittedName>
        <fullName evidence="13">Protein kinase c-binding protein nell2</fullName>
    </submittedName>
</protein>
<evidence type="ECO:0000256" key="10">
    <source>
        <dbReference type="SAM" id="Phobius"/>
    </source>
</evidence>
<dbReference type="GO" id="GO:0005615">
    <property type="term" value="C:extracellular space"/>
    <property type="evidence" value="ECO:0007669"/>
    <property type="project" value="TreeGrafter"/>
</dbReference>
<dbReference type="PROSITE" id="PS50026">
    <property type="entry name" value="EGF_3"/>
    <property type="match status" value="3"/>
</dbReference>
<dbReference type="GO" id="GO:0005509">
    <property type="term" value="F:calcium ion binding"/>
    <property type="evidence" value="ECO:0007669"/>
    <property type="project" value="InterPro"/>
</dbReference>
<dbReference type="SMART" id="SM00179">
    <property type="entry name" value="EGF_CA"/>
    <property type="match status" value="3"/>
</dbReference>
<comment type="caution">
    <text evidence="13">The sequence shown here is derived from an EMBL/GenBank/DDBJ whole genome shotgun (WGS) entry which is preliminary data.</text>
</comment>
<keyword evidence="8" id="KW-0175">Coiled coil</keyword>
<dbReference type="PROSITE" id="PS00022">
    <property type="entry name" value="EGF_1"/>
    <property type="match status" value="1"/>
</dbReference>
<dbReference type="SMART" id="SM00214">
    <property type="entry name" value="VWC"/>
    <property type="match status" value="2"/>
</dbReference>
<keyword evidence="10" id="KW-0812">Transmembrane</keyword>
<evidence type="ECO:0000256" key="8">
    <source>
        <dbReference type="SAM" id="Coils"/>
    </source>
</evidence>
<dbReference type="InterPro" id="IPR000742">
    <property type="entry name" value="EGF"/>
</dbReference>
<evidence type="ECO:0000256" key="2">
    <source>
        <dbReference type="ARBA" id="ARBA00022729"/>
    </source>
</evidence>
<feature type="disulfide bond" evidence="7">
    <location>
        <begin position="651"/>
        <end position="660"/>
    </location>
</feature>
<comment type="caution">
    <text evidence="7">Lacks conserved residue(s) required for the propagation of feature annotation.</text>
</comment>
<dbReference type="PROSITE" id="PS00010">
    <property type="entry name" value="ASX_HYDROXYL"/>
    <property type="match status" value="2"/>
</dbReference>
<keyword evidence="1 7" id="KW-0245">EGF-like domain</keyword>
<dbReference type="Gene3D" id="6.20.200.20">
    <property type="match status" value="1"/>
</dbReference>
<dbReference type="SMART" id="SM00181">
    <property type="entry name" value="EGF"/>
    <property type="match status" value="4"/>
</dbReference>
<evidence type="ECO:0000256" key="7">
    <source>
        <dbReference type="PROSITE-ProRule" id="PRU00076"/>
    </source>
</evidence>
<keyword evidence="14" id="KW-1185">Reference proteome</keyword>
<dbReference type="Gene3D" id="2.60.120.200">
    <property type="match status" value="1"/>
</dbReference>
<dbReference type="Proteomes" id="UP000735302">
    <property type="component" value="Unassembled WGS sequence"/>
</dbReference>
<feature type="non-terminal residue" evidence="13">
    <location>
        <position position="662"/>
    </location>
</feature>
<dbReference type="GO" id="GO:0008201">
    <property type="term" value="F:heparin binding"/>
    <property type="evidence" value="ECO:0007669"/>
    <property type="project" value="TreeGrafter"/>
</dbReference>
<dbReference type="SUPFAM" id="SSF57196">
    <property type="entry name" value="EGF/Laminin"/>
    <property type="match status" value="3"/>
</dbReference>
<dbReference type="Pfam" id="PF12947">
    <property type="entry name" value="EGF_3"/>
    <property type="match status" value="2"/>
</dbReference>
<dbReference type="Pfam" id="PF00093">
    <property type="entry name" value="VWC"/>
    <property type="match status" value="2"/>
</dbReference>
<keyword evidence="4" id="KW-0106">Calcium</keyword>
<dbReference type="SMART" id="SM00282">
    <property type="entry name" value="LamG"/>
    <property type="match status" value="1"/>
</dbReference>
<dbReference type="Pfam" id="PF13385">
    <property type="entry name" value="Laminin_G_3"/>
    <property type="match status" value="1"/>
</dbReference>
<dbReference type="PROSITE" id="PS01208">
    <property type="entry name" value="VWFC_1"/>
    <property type="match status" value="1"/>
</dbReference>
<feature type="region of interest" description="Disordered" evidence="9">
    <location>
        <begin position="38"/>
        <end position="63"/>
    </location>
</feature>
<dbReference type="Pfam" id="PF07645">
    <property type="entry name" value="EGF_CA"/>
    <property type="match status" value="1"/>
</dbReference>
<dbReference type="InterPro" id="IPR024731">
    <property type="entry name" value="NELL2-like_EGF"/>
</dbReference>
<keyword evidence="5 7" id="KW-1015">Disulfide bond</keyword>
<feature type="domain" description="VWFC" evidence="12">
    <location>
        <begin position="356"/>
        <end position="413"/>
    </location>
</feature>
<name>A0AAV4CAZ3_9GAST</name>
<feature type="region of interest" description="Disordered" evidence="9">
    <location>
        <begin position="568"/>
        <end position="587"/>
    </location>
</feature>
<dbReference type="PANTHER" id="PTHR24042:SF5">
    <property type="entry name" value="EGF-LIKE CALCIUM-BINDING DOMAIN-CONTAINING PROTEIN"/>
    <property type="match status" value="1"/>
</dbReference>
<feature type="domain" description="EGF-like" evidence="11">
    <location>
        <begin position="631"/>
        <end position="661"/>
    </location>
</feature>
<dbReference type="PROSITE" id="PS01186">
    <property type="entry name" value="EGF_2"/>
    <property type="match status" value="3"/>
</dbReference>
<dbReference type="AlphaFoldDB" id="A0AAV4CAZ3"/>
<evidence type="ECO:0000259" key="12">
    <source>
        <dbReference type="PROSITE" id="PS50184"/>
    </source>
</evidence>
<dbReference type="EMBL" id="BLXT01006012">
    <property type="protein sequence ID" value="GFO28254.1"/>
    <property type="molecule type" value="Genomic_DNA"/>
</dbReference>
<dbReference type="PROSITE" id="PS50184">
    <property type="entry name" value="VWFC_2"/>
    <property type="match status" value="2"/>
</dbReference>
<feature type="disulfide bond" evidence="7">
    <location>
        <begin position="633"/>
        <end position="643"/>
    </location>
</feature>
<evidence type="ECO:0000256" key="4">
    <source>
        <dbReference type="ARBA" id="ARBA00022837"/>
    </source>
</evidence>
<evidence type="ECO:0000313" key="14">
    <source>
        <dbReference type="Proteomes" id="UP000735302"/>
    </source>
</evidence>
<evidence type="ECO:0000313" key="13">
    <source>
        <dbReference type="EMBL" id="GFO28254.1"/>
    </source>
</evidence>
<accession>A0AAV4CAZ3</accession>
<evidence type="ECO:0000256" key="3">
    <source>
        <dbReference type="ARBA" id="ARBA00022737"/>
    </source>
</evidence>
<evidence type="ECO:0000256" key="1">
    <source>
        <dbReference type="ARBA" id="ARBA00022536"/>
    </source>
</evidence>
<dbReference type="InterPro" id="IPR001791">
    <property type="entry name" value="Laminin_G"/>
</dbReference>
<feature type="domain" description="EGF-like" evidence="11">
    <location>
        <begin position="590"/>
        <end position="630"/>
    </location>
</feature>
<evidence type="ECO:0000256" key="6">
    <source>
        <dbReference type="ARBA" id="ARBA00023180"/>
    </source>
</evidence>
<dbReference type="InterPro" id="IPR001007">
    <property type="entry name" value="VWF_dom"/>
</dbReference>
<sequence>MCCESAAGHRRSHHNNACPVPSYATAAVISAAPGASSSSTTSFTSSPNFCSPSTNTSRRTSRSATTTIAAAAAAVRLLGLSLMLLLCCSQGLAIEPARRDVLDLMRGLQDTSADQLTGLRFTQGPTNGTSALLLQETPRRIALPSSVKDRALAVLAGHQEITFLCTLRQDVDTSGTLLALTTETRRFLEIESSGRRKELRFHFSHMNQPRTETFPYMLADGKWHRLAVYLSGDSVSIYVDCQRIYKRVIPTPDRVWRGTAAAGGDNSNDSLHLFLGQRNSHHALFRGALQDVKIVTQAHGYLLQCPDSDTDCPTCAQFQALEQQLHQMSSMYRDLNNKLSRAEVRITDLEQCDCLQTCNDNGTIRKQGERWKTDLCHSCFCMNGEAKCHREECPYLNCKNPVQLEGKCCPVCASKCFYQGKHYDHGEEMVPRVCVTCRCKLGSMVCETMNTTLECPKLNCPKSEQIAIHNQCCPVCDGTDYCSMGHTCHVNATCINLKTKFACQCNKGFVGDGHTCNDIDECQTVKGSHGHHCSLSSTRCVNTLGGYRCACLNGHTRVDQFECKGTKRADSSKSSAPRSAHLVPQSRRHNHDECLEGTHHCNAEAHCVNVGGSYKCMCKDGYTGDGYTCTPHCMAGCRNGGKCIRPNVCECRHGYIGPSCDL</sequence>
<dbReference type="PANTHER" id="PTHR24042">
    <property type="entry name" value="NEL HOMOLOG"/>
    <property type="match status" value="1"/>
</dbReference>